<dbReference type="AlphaFoldDB" id="A0A2G5T1N7"/>
<protein>
    <submittedName>
        <fullName evidence="1">Uncharacterized protein</fullName>
    </submittedName>
</protein>
<dbReference type="Proteomes" id="UP000230233">
    <property type="component" value="Chromosome X"/>
</dbReference>
<proteinExistence type="predicted"/>
<keyword evidence="2" id="KW-1185">Reference proteome</keyword>
<evidence type="ECO:0000313" key="2">
    <source>
        <dbReference type="Proteomes" id="UP000230233"/>
    </source>
</evidence>
<comment type="caution">
    <text evidence="1">The sequence shown here is derived from an EMBL/GenBank/DDBJ whole genome shotgun (WGS) entry which is preliminary data.</text>
</comment>
<name>A0A2G5T1N7_9PELO</name>
<accession>A0A2G5T1N7</accession>
<organism evidence="1 2">
    <name type="scientific">Caenorhabditis nigoni</name>
    <dbReference type="NCBI Taxonomy" id="1611254"/>
    <lineage>
        <taxon>Eukaryota</taxon>
        <taxon>Metazoa</taxon>
        <taxon>Ecdysozoa</taxon>
        <taxon>Nematoda</taxon>
        <taxon>Chromadorea</taxon>
        <taxon>Rhabditida</taxon>
        <taxon>Rhabditina</taxon>
        <taxon>Rhabditomorpha</taxon>
        <taxon>Rhabditoidea</taxon>
        <taxon>Rhabditidae</taxon>
        <taxon>Peloderinae</taxon>
        <taxon>Caenorhabditis</taxon>
    </lineage>
</organism>
<sequence>MQSSRELQEFIASLGNHSEPGFPCVGRRLFKNGQQSEMVTLGQGYIIGEECREVFYRDENGLATKLV</sequence>
<evidence type="ECO:0000313" key="1">
    <source>
        <dbReference type="EMBL" id="PIC21190.1"/>
    </source>
</evidence>
<dbReference type="EMBL" id="PDUG01000006">
    <property type="protein sequence ID" value="PIC21190.1"/>
    <property type="molecule type" value="Genomic_DNA"/>
</dbReference>
<gene>
    <name evidence="1" type="primary">Cnig_chr_X.g26122</name>
    <name evidence="1" type="ORF">B9Z55_026122</name>
</gene>
<reference evidence="2" key="1">
    <citation type="submission" date="2017-10" db="EMBL/GenBank/DDBJ databases">
        <title>Rapid genome shrinkage in a self-fertile nematode reveals novel sperm competition proteins.</title>
        <authorList>
            <person name="Yin D."/>
            <person name="Schwarz E.M."/>
            <person name="Thomas C.G."/>
            <person name="Felde R.L."/>
            <person name="Korf I.F."/>
            <person name="Cutter A.D."/>
            <person name="Schartner C.M."/>
            <person name="Ralston E.J."/>
            <person name="Meyer B.J."/>
            <person name="Haag E.S."/>
        </authorList>
    </citation>
    <scope>NUCLEOTIDE SEQUENCE [LARGE SCALE GENOMIC DNA]</scope>
    <source>
        <strain evidence="2">JU1422</strain>
    </source>
</reference>